<accession>A0ABT4Q1Y0</accession>
<name>A0ABT4Q1Y0_9BACL</name>
<evidence type="ECO:0008006" key="3">
    <source>
        <dbReference type="Google" id="ProtNLM"/>
    </source>
</evidence>
<dbReference type="EMBL" id="JAQAGZ010000001">
    <property type="protein sequence ID" value="MCZ8510889.1"/>
    <property type="molecule type" value="Genomic_DNA"/>
</dbReference>
<reference evidence="1 2" key="1">
    <citation type="submission" date="2022-12" db="EMBL/GenBank/DDBJ databases">
        <title>Draft genome sequence of Paenibacillus sp. dW9.</title>
        <authorList>
            <person name="Choi E.-W."/>
            <person name="Kim D.-U."/>
        </authorList>
    </citation>
    <scope>NUCLEOTIDE SEQUENCE [LARGE SCALE GENOMIC DNA]</scope>
    <source>
        <strain evidence="2">dW9</strain>
    </source>
</reference>
<dbReference type="RefSeq" id="WP_269879265.1">
    <property type="nucleotide sequence ID" value="NZ_JAQAGZ010000001.1"/>
</dbReference>
<organism evidence="1 2">
    <name type="scientific">Paenibacillus gyeongsangnamensis</name>
    <dbReference type="NCBI Taxonomy" id="3388067"/>
    <lineage>
        <taxon>Bacteria</taxon>
        <taxon>Bacillati</taxon>
        <taxon>Bacillota</taxon>
        <taxon>Bacilli</taxon>
        <taxon>Bacillales</taxon>
        <taxon>Paenibacillaceae</taxon>
        <taxon>Paenibacillus</taxon>
    </lineage>
</organism>
<evidence type="ECO:0000313" key="2">
    <source>
        <dbReference type="Proteomes" id="UP001527882"/>
    </source>
</evidence>
<keyword evidence="2" id="KW-1185">Reference proteome</keyword>
<gene>
    <name evidence="1" type="ORF">O9H85_00225</name>
</gene>
<proteinExistence type="predicted"/>
<evidence type="ECO:0000313" key="1">
    <source>
        <dbReference type="EMBL" id="MCZ8510889.1"/>
    </source>
</evidence>
<protein>
    <recommendedName>
        <fullName evidence="3">DAC domain-containing protein</fullName>
    </recommendedName>
</protein>
<dbReference type="Proteomes" id="UP001527882">
    <property type="component" value="Unassembled WGS sequence"/>
</dbReference>
<sequence length="336" mass="37706">MECLENENIPFCDVLKRSLLSLLSKICIYEEEEVKIRPMILVARNLDSMISKIPSLFLETVRISDGCDITGKDMMKQLKAIIPFCNNGWTAYINIIEDSHISYGVIRSFGLKTNSFTDLIFSLADSEDGGLLYFSVKGKTEIFLKGLKTVDQVIDTRFISSEGIGEQTNAVDMLLEDITRGVTSQKLSEIKILYSKLLQLTLQKVHGTICTVIKKDVNLNDIALFKDGIRFSEIIDLTEYAEKALMEKADSSELEKYYAISGLMLEMMNVDGITIIDEAGRIRGYNIFVESQQGIEITGGARTRAAHTIVQSKNKNIVGVYLQSQDGNASYWRNDL</sequence>
<comment type="caution">
    <text evidence="1">The sequence shown here is derived from an EMBL/GenBank/DDBJ whole genome shotgun (WGS) entry which is preliminary data.</text>
</comment>